<evidence type="ECO:0000259" key="2">
    <source>
        <dbReference type="PROSITE" id="PS50106"/>
    </source>
</evidence>
<protein>
    <submittedName>
        <fullName evidence="3">Putative disks large-like 2</fullName>
    </submittedName>
</protein>
<sequence>MQEGYCIQGEARGHLRSTEVKRREVVKIHLVKEKGSLGIEIAGGKNSSKGDVGIFVAELDEGSPAARDGRLQKGDEILMINGNSLLSVTHQDVVQLLSQSGSIVQLVLARKRKRRKKGRLNTSGTSSTSDSSSMSSQFSTPRGSPAVPSKQYHSQESLARRSPLLACNSSGEASRARIVPCCLRN</sequence>
<keyword evidence="4" id="KW-1185">Reference proteome</keyword>
<feature type="compositionally biased region" description="Low complexity" evidence="1">
    <location>
        <begin position="122"/>
        <end position="140"/>
    </location>
</feature>
<dbReference type="Pfam" id="PF00595">
    <property type="entry name" value="PDZ"/>
    <property type="match status" value="1"/>
</dbReference>
<dbReference type="STRING" id="307972.A0A2G8JGZ9"/>
<dbReference type="SUPFAM" id="SSF50156">
    <property type="entry name" value="PDZ domain-like"/>
    <property type="match status" value="1"/>
</dbReference>
<dbReference type="EMBL" id="MRZV01002009">
    <property type="protein sequence ID" value="PIK35017.1"/>
    <property type="molecule type" value="Genomic_DNA"/>
</dbReference>
<name>A0A2G8JGZ9_STIJA</name>
<dbReference type="InterPro" id="IPR051342">
    <property type="entry name" value="PDZ_scaffold"/>
</dbReference>
<dbReference type="Gene3D" id="2.30.42.10">
    <property type="match status" value="1"/>
</dbReference>
<dbReference type="SMART" id="SM00228">
    <property type="entry name" value="PDZ"/>
    <property type="match status" value="1"/>
</dbReference>
<dbReference type="PANTHER" id="PTHR19964:SF92">
    <property type="entry name" value="PATJ HOMOLOG"/>
    <property type="match status" value="1"/>
</dbReference>
<proteinExistence type="predicted"/>
<feature type="region of interest" description="Disordered" evidence="1">
    <location>
        <begin position="114"/>
        <end position="158"/>
    </location>
</feature>
<dbReference type="InterPro" id="IPR001478">
    <property type="entry name" value="PDZ"/>
</dbReference>
<evidence type="ECO:0000313" key="3">
    <source>
        <dbReference type="EMBL" id="PIK35017.1"/>
    </source>
</evidence>
<dbReference type="PROSITE" id="PS50106">
    <property type="entry name" value="PDZ"/>
    <property type="match status" value="1"/>
</dbReference>
<dbReference type="InterPro" id="IPR036034">
    <property type="entry name" value="PDZ_sf"/>
</dbReference>
<feature type="domain" description="PDZ" evidence="2">
    <location>
        <begin position="27"/>
        <end position="112"/>
    </location>
</feature>
<evidence type="ECO:0000313" key="4">
    <source>
        <dbReference type="Proteomes" id="UP000230750"/>
    </source>
</evidence>
<dbReference type="Proteomes" id="UP000230750">
    <property type="component" value="Unassembled WGS sequence"/>
</dbReference>
<organism evidence="3 4">
    <name type="scientific">Stichopus japonicus</name>
    <name type="common">Sea cucumber</name>
    <dbReference type="NCBI Taxonomy" id="307972"/>
    <lineage>
        <taxon>Eukaryota</taxon>
        <taxon>Metazoa</taxon>
        <taxon>Echinodermata</taxon>
        <taxon>Eleutherozoa</taxon>
        <taxon>Echinozoa</taxon>
        <taxon>Holothuroidea</taxon>
        <taxon>Aspidochirotacea</taxon>
        <taxon>Aspidochirotida</taxon>
        <taxon>Stichopodidae</taxon>
        <taxon>Apostichopus</taxon>
    </lineage>
</organism>
<comment type="caution">
    <text evidence="3">The sequence shown here is derived from an EMBL/GenBank/DDBJ whole genome shotgun (WGS) entry which is preliminary data.</text>
</comment>
<evidence type="ECO:0000256" key="1">
    <source>
        <dbReference type="SAM" id="MobiDB-lite"/>
    </source>
</evidence>
<dbReference type="AlphaFoldDB" id="A0A2G8JGZ9"/>
<dbReference type="OrthoDB" id="6022711at2759"/>
<dbReference type="CDD" id="cd06758">
    <property type="entry name" value="PDZ2_PDZD2-like"/>
    <property type="match status" value="1"/>
</dbReference>
<reference evidence="3 4" key="1">
    <citation type="journal article" date="2017" name="PLoS Biol.">
        <title>The sea cucumber genome provides insights into morphological evolution and visceral regeneration.</title>
        <authorList>
            <person name="Zhang X."/>
            <person name="Sun L."/>
            <person name="Yuan J."/>
            <person name="Sun Y."/>
            <person name="Gao Y."/>
            <person name="Zhang L."/>
            <person name="Li S."/>
            <person name="Dai H."/>
            <person name="Hamel J.F."/>
            <person name="Liu C."/>
            <person name="Yu Y."/>
            <person name="Liu S."/>
            <person name="Lin W."/>
            <person name="Guo K."/>
            <person name="Jin S."/>
            <person name="Xu P."/>
            <person name="Storey K.B."/>
            <person name="Huan P."/>
            <person name="Zhang T."/>
            <person name="Zhou Y."/>
            <person name="Zhang J."/>
            <person name="Lin C."/>
            <person name="Li X."/>
            <person name="Xing L."/>
            <person name="Huo D."/>
            <person name="Sun M."/>
            <person name="Wang L."/>
            <person name="Mercier A."/>
            <person name="Li F."/>
            <person name="Yang H."/>
            <person name="Xiang J."/>
        </authorList>
    </citation>
    <scope>NUCLEOTIDE SEQUENCE [LARGE SCALE GENOMIC DNA]</scope>
    <source>
        <strain evidence="3">Shaxun</strain>
        <tissue evidence="3">Muscle</tissue>
    </source>
</reference>
<accession>A0A2G8JGZ9</accession>
<gene>
    <name evidence="3" type="ORF">BSL78_28157</name>
</gene>
<dbReference type="PANTHER" id="PTHR19964">
    <property type="entry name" value="MULTIPLE PDZ DOMAIN PROTEIN"/>
    <property type="match status" value="1"/>
</dbReference>